<dbReference type="InterPro" id="IPR027417">
    <property type="entry name" value="P-loop_NTPase"/>
</dbReference>
<dbReference type="Proteomes" id="UP001226160">
    <property type="component" value="Unassembled WGS sequence"/>
</dbReference>
<dbReference type="InterPro" id="IPR005670">
    <property type="entry name" value="PstB-like"/>
</dbReference>
<keyword evidence="1" id="KW-0813">Transport</keyword>
<keyword evidence="2" id="KW-0547">Nucleotide-binding</keyword>
<dbReference type="GO" id="GO:0005524">
    <property type="term" value="F:ATP binding"/>
    <property type="evidence" value="ECO:0007669"/>
    <property type="project" value="UniProtKB-KW"/>
</dbReference>
<organism evidence="6 7">
    <name type="scientific">Corynebacterium propinquum</name>
    <dbReference type="NCBI Taxonomy" id="43769"/>
    <lineage>
        <taxon>Bacteria</taxon>
        <taxon>Bacillati</taxon>
        <taxon>Actinomycetota</taxon>
        <taxon>Actinomycetes</taxon>
        <taxon>Mycobacteriales</taxon>
        <taxon>Corynebacteriaceae</taxon>
        <taxon>Corynebacterium</taxon>
    </lineage>
</organism>
<evidence type="ECO:0000256" key="2">
    <source>
        <dbReference type="ARBA" id="ARBA00022741"/>
    </source>
</evidence>
<evidence type="ECO:0000313" key="7">
    <source>
        <dbReference type="Proteomes" id="UP001226160"/>
    </source>
</evidence>
<protein>
    <submittedName>
        <fullName evidence="6">Phosphate ABC transporter ATP-binding protein PstB</fullName>
    </submittedName>
</protein>
<proteinExistence type="predicted"/>
<dbReference type="GO" id="GO:0016887">
    <property type="term" value="F:ATP hydrolysis activity"/>
    <property type="evidence" value="ECO:0007669"/>
    <property type="project" value="InterPro"/>
</dbReference>
<name>A0AAP4BVB0_9CORY</name>
<dbReference type="PROSITE" id="PS00211">
    <property type="entry name" value="ABC_TRANSPORTER_1"/>
    <property type="match status" value="1"/>
</dbReference>
<dbReference type="SMART" id="SM00382">
    <property type="entry name" value="AAA"/>
    <property type="match status" value="1"/>
</dbReference>
<dbReference type="EMBL" id="JASNVP010000005">
    <property type="protein sequence ID" value="MDK4326046.1"/>
    <property type="molecule type" value="Genomic_DNA"/>
</dbReference>
<sequence length="259" mass="28240">MSDPKLVLDDVNIYYGDFHAVQNVNLTIPAQAVTAFIGPSGCGKSTVLRTLNRMHEVIPGARVAGKIVLDGQDIYAHNVDPVAVRMNVGMVFQKANPFPTMSIEENVVAGLKLAGVKDKKRLREVAEKSLRGANLWEEVKDRLDKPGGGLSGGQQQRLCIARAIAVEPEALLMDEPCSALDPISTLAVEDLIHELKRDYTIVVVTHNMQQAARVSDKTGFFSLEATGKPGHLVEFSDTKTIFENPGKKETEDYIAGRFG</sequence>
<evidence type="ECO:0000256" key="4">
    <source>
        <dbReference type="ARBA" id="ARBA00022967"/>
    </source>
</evidence>
<feature type="domain" description="ABC transporter" evidence="5">
    <location>
        <begin position="6"/>
        <end position="248"/>
    </location>
</feature>
<dbReference type="SUPFAM" id="SSF52540">
    <property type="entry name" value="P-loop containing nucleoside triphosphate hydrolases"/>
    <property type="match status" value="1"/>
</dbReference>
<dbReference type="GO" id="GO:0016020">
    <property type="term" value="C:membrane"/>
    <property type="evidence" value="ECO:0007669"/>
    <property type="project" value="InterPro"/>
</dbReference>
<dbReference type="InterPro" id="IPR003593">
    <property type="entry name" value="AAA+_ATPase"/>
</dbReference>
<keyword evidence="4" id="KW-1278">Translocase</keyword>
<dbReference type="RefSeq" id="WP_284589659.1">
    <property type="nucleotide sequence ID" value="NZ_JASNVP010000005.1"/>
</dbReference>
<keyword evidence="3 6" id="KW-0067">ATP-binding</keyword>
<dbReference type="InterPro" id="IPR003439">
    <property type="entry name" value="ABC_transporter-like_ATP-bd"/>
</dbReference>
<accession>A0AAP4BVB0</accession>
<dbReference type="Pfam" id="PF00005">
    <property type="entry name" value="ABC_tran"/>
    <property type="match status" value="1"/>
</dbReference>
<evidence type="ECO:0000259" key="5">
    <source>
        <dbReference type="PROSITE" id="PS50893"/>
    </source>
</evidence>
<evidence type="ECO:0000256" key="3">
    <source>
        <dbReference type="ARBA" id="ARBA00022840"/>
    </source>
</evidence>
<dbReference type="NCBIfam" id="TIGR00972">
    <property type="entry name" value="3a0107s01c2"/>
    <property type="match status" value="1"/>
</dbReference>
<evidence type="ECO:0000313" key="6">
    <source>
        <dbReference type="EMBL" id="MDK4326046.1"/>
    </source>
</evidence>
<dbReference type="GO" id="GO:0005315">
    <property type="term" value="F:phosphate transmembrane transporter activity"/>
    <property type="evidence" value="ECO:0007669"/>
    <property type="project" value="InterPro"/>
</dbReference>
<evidence type="ECO:0000256" key="1">
    <source>
        <dbReference type="ARBA" id="ARBA00022448"/>
    </source>
</evidence>
<dbReference type="PROSITE" id="PS50893">
    <property type="entry name" value="ABC_TRANSPORTER_2"/>
    <property type="match status" value="1"/>
</dbReference>
<dbReference type="InterPro" id="IPR017871">
    <property type="entry name" value="ABC_transporter-like_CS"/>
</dbReference>
<dbReference type="Gene3D" id="3.40.50.300">
    <property type="entry name" value="P-loop containing nucleotide triphosphate hydrolases"/>
    <property type="match status" value="1"/>
</dbReference>
<dbReference type="AlphaFoldDB" id="A0AAP4BVB0"/>
<dbReference type="PANTHER" id="PTHR43423">
    <property type="entry name" value="ABC TRANSPORTER I FAMILY MEMBER 17"/>
    <property type="match status" value="1"/>
</dbReference>
<dbReference type="GO" id="GO:0035435">
    <property type="term" value="P:phosphate ion transmembrane transport"/>
    <property type="evidence" value="ECO:0007669"/>
    <property type="project" value="InterPro"/>
</dbReference>
<comment type="caution">
    <text evidence="6">The sequence shown here is derived from an EMBL/GenBank/DDBJ whole genome shotgun (WGS) entry which is preliminary data.</text>
</comment>
<dbReference type="PANTHER" id="PTHR43423:SF1">
    <property type="entry name" value="ABC TRANSPORTER I FAMILY MEMBER 17"/>
    <property type="match status" value="1"/>
</dbReference>
<reference evidence="6" key="1">
    <citation type="submission" date="2023-05" db="EMBL/GenBank/DDBJ databases">
        <title>Metabolic capabilities are highly conserved among human nasal-associated Corynebacterium species in pangenomic analyses.</title>
        <authorList>
            <person name="Tran T.H."/>
            <person name="Roberts A.Q."/>
            <person name="Escapa I.F."/>
            <person name="Gao W."/>
            <person name="Conlan S."/>
            <person name="Kong H."/>
            <person name="Segre J.A."/>
            <person name="Kelly M.S."/>
            <person name="Lemon K.P."/>
        </authorList>
    </citation>
    <scope>NUCLEOTIDE SEQUENCE</scope>
    <source>
        <strain evidence="6">KPL2654</strain>
    </source>
</reference>
<dbReference type="CDD" id="cd03260">
    <property type="entry name" value="ABC_PstB_phosphate_transporter"/>
    <property type="match status" value="1"/>
</dbReference>
<gene>
    <name evidence="6" type="primary">pstB</name>
    <name evidence="6" type="ORF">QPX54_05880</name>
</gene>